<organism evidence="7 8">
    <name type="scientific">Sphingomonas sabuli</name>
    <dbReference type="NCBI Taxonomy" id="2764186"/>
    <lineage>
        <taxon>Bacteria</taxon>
        <taxon>Pseudomonadati</taxon>
        <taxon>Pseudomonadota</taxon>
        <taxon>Alphaproteobacteria</taxon>
        <taxon>Sphingomonadales</taxon>
        <taxon>Sphingomonadaceae</taxon>
        <taxon>Sphingomonas</taxon>
    </lineage>
</organism>
<evidence type="ECO:0000256" key="4">
    <source>
        <dbReference type="ARBA" id="ARBA00023136"/>
    </source>
</evidence>
<keyword evidence="3 6" id="KW-0732">Signal</keyword>
<protein>
    <submittedName>
        <fullName evidence="7">MipA/OmpV family protein</fullName>
    </submittedName>
</protein>
<evidence type="ECO:0000313" key="8">
    <source>
        <dbReference type="Proteomes" id="UP000515861"/>
    </source>
</evidence>
<name>A0A7G9L201_9SPHN</name>
<dbReference type="EMBL" id="CP060697">
    <property type="protein sequence ID" value="QNM82650.1"/>
    <property type="molecule type" value="Genomic_DNA"/>
</dbReference>
<dbReference type="Proteomes" id="UP000515861">
    <property type="component" value="Chromosome"/>
</dbReference>
<feature type="signal peptide" evidence="6">
    <location>
        <begin position="1"/>
        <end position="22"/>
    </location>
</feature>
<dbReference type="InterPro" id="IPR010583">
    <property type="entry name" value="MipA"/>
</dbReference>
<feature type="chain" id="PRO_5029014730" evidence="6">
    <location>
        <begin position="23"/>
        <end position="258"/>
    </location>
</feature>
<evidence type="ECO:0000256" key="1">
    <source>
        <dbReference type="ARBA" id="ARBA00004442"/>
    </source>
</evidence>
<dbReference type="Pfam" id="PF06629">
    <property type="entry name" value="MipA"/>
    <property type="match status" value="1"/>
</dbReference>
<dbReference type="RefSeq" id="WP_187479605.1">
    <property type="nucleotide sequence ID" value="NZ_CP060697.1"/>
</dbReference>
<keyword evidence="5" id="KW-0998">Cell outer membrane</keyword>
<evidence type="ECO:0000256" key="6">
    <source>
        <dbReference type="SAM" id="SignalP"/>
    </source>
</evidence>
<sequence length="258" mass="26715">MKHLLPCLALAALIVPAVSADAATPYRVRVGLGAQVEPDFPGADSLEVNPYPEVSVAKGDSLFSVGAPDDSFAIPLFSSSGFSAGPVAALESARYDGDVGAPVGDVKRTIEVGAFAQQMIGENFRVRAEVRNGLGGHDGLIGNVGADYIARDGDNWTLTAGPRVRFGDDDFMNAYYGVTPAVAVLSGLPAYDAGGGLHAIGATTGFTYSLGGPLGLFGYGRYDRLVGDAKDSPIVRQYGSPDQFSAGLGVSYTFNLNL</sequence>
<dbReference type="AlphaFoldDB" id="A0A7G9L201"/>
<keyword evidence="4" id="KW-0472">Membrane</keyword>
<dbReference type="PANTHER" id="PTHR38776:SF1">
    <property type="entry name" value="MLTA-INTERACTING PROTEIN-RELATED"/>
    <property type="match status" value="1"/>
</dbReference>
<accession>A0A7G9L201</accession>
<evidence type="ECO:0000313" key="7">
    <source>
        <dbReference type="EMBL" id="QNM82650.1"/>
    </source>
</evidence>
<proteinExistence type="inferred from homology"/>
<dbReference type="PANTHER" id="PTHR38776">
    <property type="entry name" value="MLTA-INTERACTING PROTEIN-RELATED"/>
    <property type="match status" value="1"/>
</dbReference>
<keyword evidence="8" id="KW-1185">Reference proteome</keyword>
<evidence type="ECO:0000256" key="2">
    <source>
        <dbReference type="ARBA" id="ARBA00005722"/>
    </source>
</evidence>
<evidence type="ECO:0000256" key="3">
    <source>
        <dbReference type="ARBA" id="ARBA00022729"/>
    </source>
</evidence>
<evidence type="ECO:0000256" key="5">
    <source>
        <dbReference type="ARBA" id="ARBA00023237"/>
    </source>
</evidence>
<comment type="similarity">
    <text evidence="2">Belongs to the MipA/OmpV family.</text>
</comment>
<dbReference type="GO" id="GO:0009279">
    <property type="term" value="C:cell outer membrane"/>
    <property type="evidence" value="ECO:0007669"/>
    <property type="project" value="UniProtKB-SubCell"/>
</dbReference>
<gene>
    <name evidence="7" type="ORF">H8M03_11730</name>
</gene>
<comment type="subcellular location">
    <subcellularLocation>
        <location evidence="1">Cell outer membrane</location>
    </subcellularLocation>
</comment>
<dbReference type="KEGG" id="ssau:H8M03_11730"/>
<reference evidence="7 8" key="1">
    <citation type="submission" date="2020-08" db="EMBL/GenBank/DDBJ databases">
        <title>Sphingomonas sp. sand1-3 16S ribosomal RNA gene Genome sequencing and assembly.</title>
        <authorList>
            <person name="Kang M."/>
        </authorList>
    </citation>
    <scope>NUCLEOTIDE SEQUENCE [LARGE SCALE GENOMIC DNA]</scope>
    <source>
        <strain evidence="8">sand1-3</strain>
    </source>
</reference>